<feature type="transmembrane region" description="Helical" evidence="1">
    <location>
        <begin position="153"/>
        <end position="171"/>
    </location>
</feature>
<dbReference type="RefSeq" id="WP_054721746.1">
    <property type="nucleotide sequence ID" value="NZ_AZDJ01000026.1"/>
</dbReference>
<proteinExistence type="predicted"/>
<feature type="domain" description="Acyltransferase 3" evidence="2">
    <location>
        <begin position="1"/>
        <end position="331"/>
    </location>
</feature>
<gene>
    <name evidence="3" type="ORF">FD02_GL001931</name>
</gene>
<feature type="transmembrane region" description="Helical" evidence="1">
    <location>
        <begin position="80"/>
        <end position="100"/>
    </location>
</feature>
<dbReference type="OrthoDB" id="9816377at2"/>
<protein>
    <recommendedName>
        <fullName evidence="2">Acyltransferase 3 domain-containing protein</fullName>
    </recommendedName>
</protein>
<dbReference type="PATRIC" id="fig|1291734.4.peg.1984"/>
<keyword evidence="4" id="KW-1185">Reference proteome</keyword>
<dbReference type="GO" id="GO:0016747">
    <property type="term" value="F:acyltransferase activity, transferring groups other than amino-acyl groups"/>
    <property type="evidence" value="ECO:0007669"/>
    <property type="project" value="InterPro"/>
</dbReference>
<comment type="caution">
    <text evidence="3">The sequence shown here is derived from an EMBL/GenBank/DDBJ whole genome shotgun (WGS) entry which is preliminary data.</text>
</comment>
<dbReference type="STRING" id="1291734.FD02_GL001931"/>
<organism evidence="3 4">
    <name type="scientific">Lacticaseibacillus nasuensis JCM 17158</name>
    <dbReference type="NCBI Taxonomy" id="1291734"/>
    <lineage>
        <taxon>Bacteria</taxon>
        <taxon>Bacillati</taxon>
        <taxon>Bacillota</taxon>
        <taxon>Bacilli</taxon>
        <taxon>Lactobacillales</taxon>
        <taxon>Lactobacillaceae</taxon>
        <taxon>Lacticaseibacillus</taxon>
    </lineage>
</organism>
<feature type="transmembrane region" description="Helical" evidence="1">
    <location>
        <begin position="120"/>
        <end position="141"/>
    </location>
</feature>
<dbReference type="EMBL" id="AZDJ01000026">
    <property type="protein sequence ID" value="KRK71690.1"/>
    <property type="molecule type" value="Genomic_DNA"/>
</dbReference>
<dbReference type="Pfam" id="PF01757">
    <property type="entry name" value="Acyl_transf_3"/>
    <property type="match status" value="1"/>
</dbReference>
<feature type="transmembrane region" description="Helical" evidence="1">
    <location>
        <begin position="206"/>
        <end position="229"/>
    </location>
</feature>
<reference evidence="3 4" key="1">
    <citation type="journal article" date="2015" name="Genome Announc.">
        <title>Expanding the biotechnology potential of lactobacilli through comparative genomics of 213 strains and associated genera.</title>
        <authorList>
            <person name="Sun Z."/>
            <person name="Harris H.M."/>
            <person name="McCann A."/>
            <person name="Guo C."/>
            <person name="Argimon S."/>
            <person name="Zhang W."/>
            <person name="Yang X."/>
            <person name="Jeffery I.B."/>
            <person name="Cooney J.C."/>
            <person name="Kagawa T.F."/>
            <person name="Liu W."/>
            <person name="Song Y."/>
            <person name="Salvetti E."/>
            <person name="Wrobel A."/>
            <person name="Rasinkangas P."/>
            <person name="Parkhill J."/>
            <person name="Rea M.C."/>
            <person name="O'Sullivan O."/>
            <person name="Ritari J."/>
            <person name="Douillard F.P."/>
            <person name="Paul Ross R."/>
            <person name="Yang R."/>
            <person name="Briner A.E."/>
            <person name="Felis G.E."/>
            <person name="de Vos W.M."/>
            <person name="Barrangou R."/>
            <person name="Klaenhammer T.R."/>
            <person name="Caufield P.W."/>
            <person name="Cui Y."/>
            <person name="Zhang H."/>
            <person name="O'Toole P.W."/>
        </authorList>
    </citation>
    <scope>NUCLEOTIDE SEQUENCE [LARGE SCALE GENOMIC DNA]</scope>
    <source>
        <strain evidence="3 4">JCM 17158</strain>
    </source>
</reference>
<name>A0A0R1JV60_9LACO</name>
<evidence type="ECO:0000313" key="4">
    <source>
        <dbReference type="Proteomes" id="UP000051804"/>
    </source>
</evidence>
<feature type="transmembrane region" description="Helical" evidence="1">
    <location>
        <begin position="177"/>
        <end position="194"/>
    </location>
</feature>
<feature type="transmembrane region" description="Helical" evidence="1">
    <location>
        <begin position="282"/>
        <end position="299"/>
    </location>
</feature>
<evidence type="ECO:0000256" key="1">
    <source>
        <dbReference type="SAM" id="Phobius"/>
    </source>
</evidence>
<dbReference type="Proteomes" id="UP000051804">
    <property type="component" value="Unassembled WGS sequence"/>
</dbReference>
<evidence type="ECO:0000259" key="2">
    <source>
        <dbReference type="Pfam" id="PF01757"/>
    </source>
</evidence>
<keyword evidence="1" id="KW-0812">Transmembrane</keyword>
<dbReference type="AlphaFoldDB" id="A0A0R1JV60"/>
<accession>A0A0R1JV60</accession>
<feature type="transmembrane region" description="Helical" evidence="1">
    <location>
        <begin position="319"/>
        <end position="343"/>
    </location>
</feature>
<evidence type="ECO:0000313" key="3">
    <source>
        <dbReference type="EMBL" id="KRK71690.1"/>
    </source>
</evidence>
<dbReference type="InterPro" id="IPR002656">
    <property type="entry name" value="Acyl_transf_3_dom"/>
</dbReference>
<feature type="transmembrane region" description="Helical" evidence="1">
    <location>
        <begin position="42"/>
        <end position="68"/>
    </location>
</feature>
<feature type="transmembrane region" description="Helical" evidence="1">
    <location>
        <begin position="249"/>
        <end position="270"/>
    </location>
</feature>
<keyword evidence="1" id="KW-1133">Transmembrane helix</keyword>
<keyword evidence="1" id="KW-0472">Membrane</keyword>
<sequence length="378" mass="42616">MDALKVLSIFLIILHHFALRTHWVPVTLLNPNGLPVGLSARTIVIDTLLAGGKLGVDLFIMITGYFMIRSTAKLKSIITVWVEATIISLLVLAVVNIFDISGQTFSMTLLIKALFPAVFAQYWFITAYTLLFFAIPWLNQWFLGLTDQHQRQALGWSFAILAGYATIYYRFGMTFSYVLWFFFLYLSGAYLRLHQQQVQTIATGKIWQWLGCVLVVGVILNVILAAVFAHAQSPIARVLTNFNWDQTMFYTRDASPWAFAAAVPIFMLFMRGHIQARRWLQYAARCAFAAYLLHDSAFLGQDFLWTNVVGARHLTANWAIVGTGLVSAVLIYFGSVIIFTCLFPLRQGLLRLLTPVITKGQRWFVSVVPGPPTAGREQ</sequence>